<feature type="domain" description="PLD phosphodiesterase" evidence="2">
    <location>
        <begin position="153"/>
        <end position="180"/>
    </location>
</feature>
<comment type="caution">
    <text evidence="3">The sequence shown here is derived from an EMBL/GenBank/DDBJ whole genome shotgun (WGS) entry which is preliminary data.</text>
</comment>
<dbReference type="SMART" id="SM00155">
    <property type="entry name" value="PLDc"/>
    <property type="match status" value="2"/>
</dbReference>
<dbReference type="PANTHER" id="PTHR21248">
    <property type="entry name" value="CARDIOLIPIN SYNTHASE"/>
    <property type="match status" value="1"/>
</dbReference>
<dbReference type="PANTHER" id="PTHR21248:SF22">
    <property type="entry name" value="PHOSPHOLIPASE D"/>
    <property type="match status" value="1"/>
</dbReference>
<dbReference type="EMBL" id="JADIMT010000092">
    <property type="protein sequence ID" value="MBO8436873.1"/>
    <property type="molecule type" value="Genomic_DNA"/>
</dbReference>
<evidence type="ECO:0000256" key="1">
    <source>
        <dbReference type="SAM" id="SignalP"/>
    </source>
</evidence>
<protein>
    <submittedName>
        <fullName evidence="3">Phosphatidylserine/phosphatidylglycerophosphate/ cardiolipin synthase family protein</fullName>
    </submittedName>
</protein>
<dbReference type="Proteomes" id="UP000823615">
    <property type="component" value="Unassembled WGS sequence"/>
</dbReference>
<name>A0A9D9E1N2_9SPIO</name>
<dbReference type="PROSITE" id="PS51257">
    <property type="entry name" value="PROKAR_LIPOPROTEIN"/>
    <property type="match status" value="1"/>
</dbReference>
<dbReference type="AlphaFoldDB" id="A0A9D9E1N2"/>
<dbReference type="PROSITE" id="PS50035">
    <property type="entry name" value="PLD"/>
    <property type="match status" value="2"/>
</dbReference>
<dbReference type="InterPro" id="IPR025202">
    <property type="entry name" value="PLD-like_dom"/>
</dbReference>
<dbReference type="Gene3D" id="3.30.870.10">
    <property type="entry name" value="Endonuclease Chain A"/>
    <property type="match status" value="2"/>
</dbReference>
<accession>A0A9D9E1N2</accession>
<dbReference type="InterPro" id="IPR001736">
    <property type="entry name" value="PLipase_D/transphosphatidylase"/>
</dbReference>
<reference evidence="3" key="1">
    <citation type="submission" date="2020-10" db="EMBL/GenBank/DDBJ databases">
        <authorList>
            <person name="Gilroy R."/>
        </authorList>
    </citation>
    <scope>NUCLEOTIDE SEQUENCE</scope>
    <source>
        <strain evidence="3">7293</strain>
    </source>
</reference>
<reference evidence="3" key="2">
    <citation type="journal article" date="2021" name="PeerJ">
        <title>Extensive microbial diversity within the chicken gut microbiome revealed by metagenomics and culture.</title>
        <authorList>
            <person name="Gilroy R."/>
            <person name="Ravi A."/>
            <person name="Getino M."/>
            <person name="Pursley I."/>
            <person name="Horton D.L."/>
            <person name="Alikhan N.F."/>
            <person name="Baker D."/>
            <person name="Gharbi K."/>
            <person name="Hall N."/>
            <person name="Watson M."/>
            <person name="Adriaenssens E.M."/>
            <person name="Foster-Nyarko E."/>
            <person name="Jarju S."/>
            <person name="Secka A."/>
            <person name="Antonio M."/>
            <person name="Oren A."/>
            <person name="Chaudhuri R.R."/>
            <person name="La Ragione R."/>
            <person name="Hildebrand F."/>
            <person name="Pallen M.J."/>
        </authorList>
    </citation>
    <scope>NUCLEOTIDE SEQUENCE</scope>
    <source>
        <strain evidence="3">7293</strain>
    </source>
</reference>
<evidence type="ECO:0000313" key="4">
    <source>
        <dbReference type="Proteomes" id="UP000823615"/>
    </source>
</evidence>
<feature type="domain" description="PLD phosphodiesterase" evidence="2">
    <location>
        <begin position="331"/>
        <end position="358"/>
    </location>
</feature>
<evidence type="ECO:0000259" key="2">
    <source>
        <dbReference type="PROSITE" id="PS50035"/>
    </source>
</evidence>
<organism evidence="3 4">
    <name type="scientific">Candidatus Ornithospirochaeta stercoripullorum</name>
    <dbReference type="NCBI Taxonomy" id="2840899"/>
    <lineage>
        <taxon>Bacteria</taxon>
        <taxon>Pseudomonadati</taxon>
        <taxon>Spirochaetota</taxon>
        <taxon>Spirochaetia</taxon>
        <taxon>Spirochaetales</taxon>
        <taxon>Spirochaetaceae</taxon>
        <taxon>Spirochaetaceae incertae sedis</taxon>
        <taxon>Candidatus Ornithospirochaeta</taxon>
    </lineage>
</organism>
<keyword evidence="1" id="KW-0732">Signal</keyword>
<proteinExistence type="predicted"/>
<dbReference type="GO" id="GO:0032049">
    <property type="term" value="P:cardiolipin biosynthetic process"/>
    <property type="evidence" value="ECO:0007669"/>
    <property type="project" value="UniProtKB-ARBA"/>
</dbReference>
<dbReference type="GO" id="GO:0030572">
    <property type="term" value="F:phosphatidyltransferase activity"/>
    <property type="evidence" value="ECO:0007669"/>
    <property type="project" value="UniProtKB-ARBA"/>
</dbReference>
<feature type="signal peptide" evidence="1">
    <location>
        <begin position="1"/>
        <end position="21"/>
    </location>
</feature>
<dbReference type="SUPFAM" id="SSF56024">
    <property type="entry name" value="Phospholipase D/nuclease"/>
    <property type="match status" value="2"/>
</dbReference>
<gene>
    <name evidence="3" type="ORF">IAA97_07845</name>
</gene>
<sequence length="417" mass="46179">MKRFWVITSIFLLLCSCTSTRAFTSSRLLSPEIALEEKLSSASSLSVPMPEVFFDGSAWLDRFTQLVEESDDYILISTFLGSDAPALEKLYRAIMDAAERGVRVYFIIDGISSLDMTASKQYMTPLYFLRSSGVHLVEYNPVSVTHLINPATIIHRDHVKMLVVDGLYCAIGGMNMNYISLGAGEGKTQRDSMYLFKSPSLASLLSDEFVSMWNDISMEEIERDDFAVSEADADESFQAWLVPTEETAGMFASVIGSAKEKLLILPYLPALDGNMKSALQEASRHGVDVDIIMPVDLRGYAASGIYSALPSLIADTSSDVFLSVFDENGIELPLLHEKLMIADSRYVVIGSANFNFRSMALSEELSLVIDSPQLAALLEEHVRTMMKGSEKISYEEAIQLKETEGNVLAYLFMYFGG</sequence>
<evidence type="ECO:0000313" key="3">
    <source>
        <dbReference type="EMBL" id="MBO8436873.1"/>
    </source>
</evidence>
<feature type="chain" id="PRO_5039397215" evidence="1">
    <location>
        <begin position="22"/>
        <end position="417"/>
    </location>
</feature>
<dbReference type="Pfam" id="PF13091">
    <property type="entry name" value="PLDc_2"/>
    <property type="match status" value="2"/>
</dbReference>